<reference evidence="1" key="1">
    <citation type="journal article" date="2021" name="Open Biol.">
        <title>Shared evolutionary footprints suggest mitochondrial oxidative damage underlies multiple complex I losses in fungi.</title>
        <authorList>
            <person name="Schikora-Tamarit M.A."/>
            <person name="Marcet-Houben M."/>
            <person name="Nosek J."/>
            <person name="Gabaldon T."/>
        </authorList>
    </citation>
    <scope>NUCLEOTIDE SEQUENCE</scope>
    <source>
        <strain evidence="1">NCAIM Y.01608</strain>
    </source>
</reference>
<dbReference type="Proteomes" id="UP000788993">
    <property type="component" value="Unassembled WGS sequence"/>
</dbReference>
<protein>
    <submittedName>
        <fullName evidence="1">Uncharacterized protein</fullName>
    </submittedName>
</protein>
<sequence length="162" mass="17422">MPATIGELITEGEKLILLGDETWSDPRSTPMLSQMLSAMATRTAISAGSSFSPLTILSCKWPLSVFPILAILSKWDTGTFETRSPGLVEFRAANEKCLDEFLAPETSLLGLRALIRDRGTASISSLWLLSSASELSVAMKEVGAVWMEMGPAGETDLEPGSR</sequence>
<dbReference type="AlphaFoldDB" id="A0A9P8PR93"/>
<evidence type="ECO:0000313" key="2">
    <source>
        <dbReference type="Proteomes" id="UP000788993"/>
    </source>
</evidence>
<evidence type="ECO:0000313" key="1">
    <source>
        <dbReference type="EMBL" id="KAH3676642.1"/>
    </source>
</evidence>
<keyword evidence="2" id="KW-1185">Reference proteome</keyword>
<reference evidence="1" key="2">
    <citation type="submission" date="2021-01" db="EMBL/GenBank/DDBJ databases">
        <authorList>
            <person name="Schikora-Tamarit M.A."/>
        </authorList>
    </citation>
    <scope>NUCLEOTIDE SEQUENCE</scope>
    <source>
        <strain evidence="1">NCAIM Y.01608</strain>
    </source>
</reference>
<comment type="caution">
    <text evidence="1">The sequence shown here is derived from an EMBL/GenBank/DDBJ whole genome shotgun (WGS) entry which is preliminary data.</text>
</comment>
<dbReference type="EMBL" id="JAEUBD010000146">
    <property type="protein sequence ID" value="KAH3676642.1"/>
    <property type="molecule type" value="Genomic_DNA"/>
</dbReference>
<organism evidence="1 2">
    <name type="scientific">Ogataea polymorpha</name>
    <dbReference type="NCBI Taxonomy" id="460523"/>
    <lineage>
        <taxon>Eukaryota</taxon>
        <taxon>Fungi</taxon>
        <taxon>Dikarya</taxon>
        <taxon>Ascomycota</taxon>
        <taxon>Saccharomycotina</taxon>
        <taxon>Pichiomycetes</taxon>
        <taxon>Pichiales</taxon>
        <taxon>Pichiaceae</taxon>
        <taxon>Ogataea</taxon>
    </lineage>
</organism>
<proteinExistence type="predicted"/>
<gene>
    <name evidence="1" type="ORF">OGATHE_001131</name>
</gene>
<accession>A0A9P8PR93</accession>
<name>A0A9P8PR93_9ASCO</name>